<evidence type="ECO:0000313" key="3">
    <source>
        <dbReference type="EMBL" id="QEI06781.1"/>
    </source>
</evidence>
<dbReference type="KEGG" id="pacr:FXN63_13770"/>
<proteinExistence type="predicted"/>
<evidence type="ECO:0000259" key="2">
    <source>
        <dbReference type="Pfam" id="PF11740"/>
    </source>
</evidence>
<reference evidence="3 4" key="1">
    <citation type="submission" date="2019-08" db="EMBL/GenBank/DDBJ databases">
        <title>Amphibian skin-associated Pigmentiphaga: genome sequence and occurrence across geography and hosts.</title>
        <authorList>
            <person name="Bletz M.C."/>
            <person name="Bunk B."/>
            <person name="Sproeer C."/>
            <person name="Biwer P."/>
            <person name="Reiter S."/>
            <person name="Rabemananjara F.C.E."/>
            <person name="Schulz S."/>
            <person name="Overmann J."/>
            <person name="Vences M."/>
        </authorList>
    </citation>
    <scope>NUCLEOTIDE SEQUENCE [LARGE SCALE GENOMIC DNA]</scope>
    <source>
        <strain evidence="3 4">Mada1488</strain>
    </source>
</reference>
<dbReference type="InterPro" id="IPR021104">
    <property type="entry name" value="KfrA_DNA-bd_N"/>
</dbReference>
<dbReference type="Pfam" id="PF11740">
    <property type="entry name" value="KfrA_N"/>
    <property type="match status" value="1"/>
</dbReference>
<dbReference type="OrthoDB" id="9178680at2"/>
<evidence type="ECO:0000256" key="1">
    <source>
        <dbReference type="SAM" id="Coils"/>
    </source>
</evidence>
<accession>A0A5C0B205</accession>
<dbReference type="AlphaFoldDB" id="A0A5C0B205"/>
<sequence>MQTAPTPDQQLQNDVDALRAQFSNTAELYRETCALMFFRYGQTPTANRLYQLVRKGSMSAPAAALGAFWNSLREQSRVKIDHADMPDGLKNAAAELTMSLWREAKQHAEQTFDAQRSEAADALAQTLTRLGSVQAELEDLQKLHAEQQDALQQARAQHLDAVKEADELRERLSAETAAHRESINVRDAYAKAQQQAASLREADLREAFAARESTLREALAEVQAGLAAAHEDHRRALSAAHAESRDALSGIQARFDAQHKHNLLELDRERMRAAQLDKALMQAQTQLGAKTEAAAAEAAKWHDQSAQWQGKLGALEGRLAAISEERVRADEQRAQEKADAQAAIQAAVDSQRASEQEVLNLRKELASLVEQGRAQGKQTEARKQPAK</sequence>
<evidence type="ECO:0000313" key="4">
    <source>
        <dbReference type="Proteomes" id="UP000325161"/>
    </source>
</evidence>
<name>A0A5C0B205_9BURK</name>
<dbReference type="Proteomes" id="UP000325161">
    <property type="component" value="Chromosome"/>
</dbReference>
<gene>
    <name evidence="3" type="ORF">FXN63_13770</name>
</gene>
<dbReference type="EMBL" id="CP043046">
    <property type="protein sequence ID" value="QEI06781.1"/>
    <property type="molecule type" value="Genomic_DNA"/>
</dbReference>
<protein>
    <recommendedName>
        <fullName evidence="2">KfrA N-terminal DNA-binding domain-containing protein</fullName>
    </recommendedName>
</protein>
<organism evidence="3 4">
    <name type="scientific">Pigmentiphaga aceris</name>
    <dbReference type="NCBI Taxonomy" id="1940612"/>
    <lineage>
        <taxon>Bacteria</taxon>
        <taxon>Pseudomonadati</taxon>
        <taxon>Pseudomonadota</taxon>
        <taxon>Betaproteobacteria</taxon>
        <taxon>Burkholderiales</taxon>
        <taxon>Alcaligenaceae</taxon>
        <taxon>Pigmentiphaga</taxon>
    </lineage>
</organism>
<dbReference type="RefSeq" id="WP_148815731.1">
    <property type="nucleotide sequence ID" value="NZ_CP043046.1"/>
</dbReference>
<feature type="coiled-coil region" evidence="1">
    <location>
        <begin position="123"/>
        <end position="175"/>
    </location>
</feature>
<keyword evidence="1" id="KW-0175">Coiled coil</keyword>
<keyword evidence="4" id="KW-1185">Reference proteome</keyword>
<feature type="domain" description="KfrA N-terminal DNA-binding" evidence="2">
    <location>
        <begin position="31"/>
        <end position="141"/>
    </location>
</feature>